<name>A0A6J6PDM9_9ZZZZ</name>
<gene>
    <name evidence="1" type="ORF">UFOPK2598_00365</name>
</gene>
<organism evidence="1">
    <name type="scientific">freshwater metagenome</name>
    <dbReference type="NCBI Taxonomy" id="449393"/>
    <lineage>
        <taxon>unclassified sequences</taxon>
        <taxon>metagenomes</taxon>
        <taxon>ecological metagenomes</taxon>
    </lineage>
</organism>
<protein>
    <submittedName>
        <fullName evidence="1">Unannotated protein</fullName>
    </submittedName>
</protein>
<reference evidence="1" key="1">
    <citation type="submission" date="2020-05" db="EMBL/GenBank/DDBJ databases">
        <authorList>
            <person name="Chiriac C."/>
            <person name="Salcher M."/>
            <person name="Ghai R."/>
            <person name="Kavagutti S V."/>
        </authorList>
    </citation>
    <scope>NUCLEOTIDE SEQUENCE</scope>
</reference>
<evidence type="ECO:0000313" key="1">
    <source>
        <dbReference type="EMBL" id="CAB4696747.1"/>
    </source>
</evidence>
<dbReference type="Pfam" id="PF18986">
    <property type="entry name" value="DUF5719"/>
    <property type="match status" value="1"/>
</dbReference>
<dbReference type="EMBL" id="CAEZXV010000021">
    <property type="protein sequence ID" value="CAB4696747.1"/>
    <property type="molecule type" value="Genomic_DNA"/>
</dbReference>
<proteinExistence type="predicted"/>
<dbReference type="InterPro" id="IPR043777">
    <property type="entry name" value="DUF5719"/>
</dbReference>
<accession>A0A6J6PDM9</accession>
<dbReference type="AlphaFoldDB" id="A0A6J6PDM9"/>
<sequence>MKNSINNSIKNIDKKVSAAIVFLIIALLAAAFVNPHTTGTSTIKAYPATVCPANLGGGASTSVLPSSKVLVRQIPTKKNRLSKAKTTYYLSNKPLLVDGNSETSINVTRGKSRSLATAICSISSGDQWFVGGSGSVTSRASLEIVNSGLSTSVVDLFVYSSNSVSPVISKRISKNSSKRIYLDTLAPGENSVVVHAITRSGRVTTYMHDERVRGLVQLGADFVAQGADPSNRIIIPTISNVALKARKPNQTLRILVPGKVAANIRAKLISSDGSFAPIGLEDINADAGKVTDISFKPVIKSRNFALLLTSDQPIVAGVKSSGVFNGVEEFAWSSAVPELKDLTIHMGGLRPDVLFQGSNFEVDIRWTDKNNKIQSKTIRGNSYASWRPKSGIKSVEFRTSNNQVYAGAIFAEKTGVSFLPLVAGAQIESTAIPNVDASVITRE</sequence>